<gene>
    <name evidence="2" type="ORF">GCM10017790_61530</name>
</gene>
<evidence type="ECO:0000313" key="2">
    <source>
        <dbReference type="EMBL" id="GHH29399.1"/>
    </source>
</evidence>
<accession>A0ABQ3LYH2</accession>
<reference evidence="3" key="1">
    <citation type="journal article" date="2019" name="Int. J. Syst. Evol. Microbiol.">
        <title>The Global Catalogue of Microorganisms (GCM) 10K type strain sequencing project: providing services to taxonomists for standard genome sequencing and annotation.</title>
        <authorList>
            <consortium name="The Broad Institute Genomics Platform"/>
            <consortium name="The Broad Institute Genome Sequencing Center for Infectious Disease"/>
            <person name="Wu L."/>
            <person name="Ma J."/>
        </authorList>
    </citation>
    <scope>NUCLEOTIDE SEQUENCE [LARGE SCALE GENOMIC DNA]</scope>
    <source>
        <strain evidence="3">CGMCC 4.7683</strain>
    </source>
</reference>
<dbReference type="Proteomes" id="UP000635387">
    <property type="component" value="Unassembled WGS sequence"/>
</dbReference>
<proteinExistence type="predicted"/>
<dbReference type="InterPro" id="IPR025680">
    <property type="entry name" value="DddI"/>
</dbReference>
<evidence type="ECO:0000256" key="1">
    <source>
        <dbReference type="SAM" id="MobiDB-lite"/>
    </source>
</evidence>
<sequence length="137" mass="14766">MIEAWYDGNATEATTITTAADLDHVLDALAALNGPTLAELYTDGDPEKSWLEIGLHGERASLRYVGDDAPNGAYSKGGTFSLPTGGEVLYYFMNNPREYPDDAEIAVDTARRAAHDFLTSGGQRPSGVQWTEQDGPL</sequence>
<feature type="compositionally biased region" description="Polar residues" evidence="1">
    <location>
        <begin position="120"/>
        <end position="137"/>
    </location>
</feature>
<protein>
    <recommendedName>
        <fullName evidence="4">Immunity protein Imm1</fullName>
    </recommendedName>
</protein>
<dbReference type="Pfam" id="PF14430">
    <property type="entry name" value="Imm1"/>
    <property type="match status" value="1"/>
</dbReference>
<dbReference type="RefSeq" id="WP_191257903.1">
    <property type="nucleotide sequence ID" value="NZ_BNAY01000008.1"/>
</dbReference>
<name>A0ABQ3LYH2_9PSEU</name>
<keyword evidence="3" id="KW-1185">Reference proteome</keyword>
<organism evidence="2 3">
    <name type="scientific">Amycolatopsis oliviviridis</name>
    <dbReference type="NCBI Taxonomy" id="1471590"/>
    <lineage>
        <taxon>Bacteria</taxon>
        <taxon>Bacillati</taxon>
        <taxon>Actinomycetota</taxon>
        <taxon>Actinomycetes</taxon>
        <taxon>Pseudonocardiales</taxon>
        <taxon>Pseudonocardiaceae</taxon>
        <taxon>Amycolatopsis</taxon>
    </lineage>
</organism>
<evidence type="ECO:0000313" key="3">
    <source>
        <dbReference type="Proteomes" id="UP000635387"/>
    </source>
</evidence>
<comment type="caution">
    <text evidence="2">The sequence shown here is derived from an EMBL/GenBank/DDBJ whole genome shotgun (WGS) entry which is preliminary data.</text>
</comment>
<evidence type="ECO:0008006" key="4">
    <source>
        <dbReference type="Google" id="ProtNLM"/>
    </source>
</evidence>
<feature type="region of interest" description="Disordered" evidence="1">
    <location>
        <begin position="118"/>
        <end position="137"/>
    </location>
</feature>
<dbReference type="EMBL" id="BNAY01000008">
    <property type="protein sequence ID" value="GHH29399.1"/>
    <property type="molecule type" value="Genomic_DNA"/>
</dbReference>